<accession>B7JUL5</accession>
<gene>
    <name evidence="1" type="ordered locus">PCC8801_1504</name>
</gene>
<dbReference type="AlphaFoldDB" id="B7JUL5"/>
<organism evidence="1 2">
    <name type="scientific">Rippkaea orientalis (strain PCC 8801 / RF-1)</name>
    <name type="common">Cyanothece sp. (strain PCC 8801)</name>
    <dbReference type="NCBI Taxonomy" id="41431"/>
    <lineage>
        <taxon>Bacteria</taxon>
        <taxon>Bacillati</taxon>
        <taxon>Cyanobacteriota</taxon>
        <taxon>Cyanophyceae</taxon>
        <taxon>Oscillatoriophycideae</taxon>
        <taxon>Chroococcales</taxon>
        <taxon>Aphanothecaceae</taxon>
        <taxon>Rippkaea</taxon>
        <taxon>Rippkaea orientalis</taxon>
    </lineage>
</organism>
<evidence type="ECO:0008006" key="3">
    <source>
        <dbReference type="Google" id="ProtNLM"/>
    </source>
</evidence>
<protein>
    <recommendedName>
        <fullName evidence="3">DUF2281 domain-containing protein</fullName>
    </recommendedName>
</protein>
<dbReference type="HOGENOM" id="CLU_2581989_0_0_3"/>
<dbReference type="RefSeq" id="WP_012594832.1">
    <property type="nucleotide sequence ID" value="NC_011726.1"/>
</dbReference>
<reference evidence="2" key="1">
    <citation type="journal article" date="2011" name="MBio">
        <title>Novel metabolic attributes of the genus Cyanothece, comprising a group of unicellular nitrogen-fixing Cyanobacteria.</title>
        <authorList>
            <person name="Bandyopadhyay A."/>
            <person name="Elvitigala T."/>
            <person name="Welsh E."/>
            <person name="Stockel J."/>
            <person name="Liberton M."/>
            <person name="Min H."/>
            <person name="Sherman L.A."/>
            <person name="Pakrasi H.B."/>
        </authorList>
    </citation>
    <scope>NUCLEOTIDE SEQUENCE [LARGE SCALE GENOMIC DNA]</scope>
    <source>
        <strain evidence="2">PCC 8801</strain>
    </source>
</reference>
<dbReference type="EMBL" id="CP001287">
    <property type="protein sequence ID" value="ACK65559.1"/>
    <property type="molecule type" value="Genomic_DNA"/>
</dbReference>
<name>B7JUL5_RIPO1</name>
<evidence type="ECO:0000313" key="2">
    <source>
        <dbReference type="Proteomes" id="UP000008204"/>
    </source>
</evidence>
<proteinExistence type="predicted"/>
<keyword evidence="2" id="KW-1185">Reference proteome</keyword>
<evidence type="ECO:0000313" key="1">
    <source>
        <dbReference type="EMBL" id="ACK65559.1"/>
    </source>
</evidence>
<sequence>MNVQLVNSLVEVILTLPPEDQKLFHEILSQSYSSQKKSKPLTKEERLLLWKEWIDKAPKSQANLPNEALRRDNIYDDRGQ</sequence>
<dbReference type="STRING" id="41431.PCC8801_1504"/>
<dbReference type="KEGG" id="cyp:PCC8801_1504"/>
<dbReference type="Proteomes" id="UP000008204">
    <property type="component" value="Chromosome"/>
</dbReference>
<dbReference type="OrthoDB" id="428515at2"/>